<evidence type="ECO:0000259" key="1">
    <source>
        <dbReference type="PROSITE" id="PS50280"/>
    </source>
</evidence>
<dbReference type="AlphaFoldDB" id="A0A803ML63"/>
<dbReference type="InterPro" id="IPR011990">
    <property type="entry name" value="TPR-like_helical_dom_sf"/>
</dbReference>
<evidence type="ECO:0000313" key="2">
    <source>
        <dbReference type="EnsemblPlants" id="AUR62031675-RA:cds"/>
    </source>
</evidence>
<reference evidence="2" key="1">
    <citation type="journal article" date="2017" name="Nature">
        <title>The genome of Chenopodium quinoa.</title>
        <authorList>
            <person name="Jarvis D.E."/>
            <person name="Ho Y.S."/>
            <person name="Lightfoot D.J."/>
            <person name="Schmoeckel S.M."/>
            <person name="Li B."/>
            <person name="Borm T.J.A."/>
            <person name="Ohyanagi H."/>
            <person name="Mineta K."/>
            <person name="Michell C.T."/>
            <person name="Saber N."/>
            <person name="Kharbatia N.M."/>
            <person name="Rupper R.R."/>
            <person name="Sharp A.R."/>
            <person name="Dally N."/>
            <person name="Boughton B.A."/>
            <person name="Woo Y.H."/>
            <person name="Gao G."/>
            <person name="Schijlen E.G.W.M."/>
            <person name="Guo X."/>
            <person name="Momin A.A."/>
            <person name="Negrao S."/>
            <person name="Al-Babili S."/>
            <person name="Gehring C."/>
            <person name="Roessner U."/>
            <person name="Jung C."/>
            <person name="Murphy K."/>
            <person name="Arold S.T."/>
            <person name="Gojobori T."/>
            <person name="van der Linden C.G."/>
            <person name="van Loo E.N."/>
            <person name="Jellen E.N."/>
            <person name="Maughan P.J."/>
            <person name="Tester M."/>
        </authorList>
    </citation>
    <scope>NUCLEOTIDE SEQUENCE [LARGE SCALE GENOMIC DNA]</scope>
    <source>
        <strain evidence="2">cv. PI 614886</strain>
    </source>
</reference>
<proteinExistence type="predicted"/>
<dbReference type="OMA" id="RFKCETG"/>
<dbReference type="PROSITE" id="PS50280">
    <property type="entry name" value="SET"/>
    <property type="match status" value="1"/>
</dbReference>
<dbReference type="Proteomes" id="UP000596660">
    <property type="component" value="Unplaced"/>
</dbReference>
<dbReference type="Gene3D" id="2.170.270.10">
    <property type="entry name" value="SET domain"/>
    <property type="match status" value="1"/>
</dbReference>
<dbReference type="InterPro" id="IPR001214">
    <property type="entry name" value="SET_dom"/>
</dbReference>
<reference evidence="2" key="2">
    <citation type="submission" date="2021-03" db="UniProtKB">
        <authorList>
            <consortium name="EnsemblPlants"/>
        </authorList>
    </citation>
    <scope>IDENTIFICATION</scope>
</reference>
<dbReference type="Gene3D" id="1.25.40.10">
    <property type="entry name" value="Tetratricopeptide repeat domain"/>
    <property type="match status" value="2"/>
</dbReference>
<evidence type="ECO:0000313" key="3">
    <source>
        <dbReference type="Proteomes" id="UP000596660"/>
    </source>
</evidence>
<accession>A0A803ML63</accession>
<feature type="domain" description="SET" evidence="1">
    <location>
        <begin position="192"/>
        <end position="353"/>
    </location>
</feature>
<dbReference type="SUPFAM" id="SSF82199">
    <property type="entry name" value="SET domain"/>
    <property type="match status" value="1"/>
</dbReference>
<dbReference type="SUPFAM" id="SSF48452">
    <property type="entry name" value="TPR-like"/>
    <property type="match status" value="1"/>
</dbReference>
<protein>
    <recommendedName>
        <fullName evidence="1">SET domain-containing protein</fullName>
    </recommendedName>
</protein>
<sequence length="632" mass="71085">MEKLKSIIPFEIKKKIEQSNTKDLPSTTSSLHYFFANSSLFHSMVEDLTNPELGFCSKNKETALELKNKGNACFSSSDYSQAAHFYFQALRVAPVDVVDKGNKLVAALFVNRASSFHAWYRRGKVNTSLLNYEDAICDLMVALDFEGTSSGKRQIQNDLKLMEKENQKSENPFQELSRQEQLVIDEDEMPPVELQCVSTPTKGRGMASLFEISSATLVHKEEPYAAIILKNFRDTHCHFCFSELPADKVPYMYHPSKQSGNLSLPRDSMTSNLEQACSRVELKYLVLNRKIELANNLCQLLSEARVGQAVYLSGSMFNHSCMPNIHAYFISRTLLIRATEYVPGGCPLEMSYGPQVGQWDHRNRQQFLLDRYTFKCQCNGCTRANLPDLVLNAFRCAKVNCSGVVLDDSMVEYEKHKFCHLPETPENHSMEHQREVDKLMHDEIKNVACLMSEHSSHCREIQSGCCLKCGSTNDLKYLHATTDEADTYFRSLQEAVNSNEVSAGLLSNALSSLNDLKSTLHSYNKKLAEAEDILAEVFCSVGEMQQAIDHCTISIQILKKLYSPGHIAVGNELVKLSSLQLALGDASAAVDTVHQMNIIFSNYYGKHAELMFPYLQYLKGGVVHKLADGRKS</sequence>
<dbReference type="PANTHER" id="PTHR47337">
    <property type="entry name" value="TETRATRICOPEPTIDE REPEAT (TPR)-LIKE SUPERFAMILY PROTEIN"/>
    <property type="match status" value="1"/>
</dbReference>
<dbReference type="PANTHER" id="PTHR47337:SF1">
    <property type="entry name" value="TETRATRICOPEPTIDE REPEAT (TPR)-LIKE SUPERFAMILY PROTEIN"/>
    <property type="match status" value="1"/>
</dbReference>
<organism evidence="2 3">
    <name type="scientific">Chenopodium quinoa</name>
    <name type="common">Quinoa</name>
    <dbReference type="NCBI Taxonomy" id="63459"/>
    <lineage>
        <taxon>Eukaryota</taxon>
        <taxon>Viridiplantae</taxon>
        <taxon>Streptophyta</taxon>
        <taxon>Embryophyta</taxon>
        <taxon>Tracheophyta</taxon>
        <taxon>Spermatophyta</taxon>
        <taxon>Magnoliopsida</taxon>
        <taxon>eudicotyledons</taxon>
        <taxon>Gunneridae</taxon>
        <taxon>Pentapetalae</taxon>
        <taxon>Caryophyllales</taxon>
        <taxon>Chenopodiaceae</taxon>
        <taxon>Chenopodioideae</taxon>
        <taxon>Atripliceae</taxon>
        <taxon>Chenopodium</taxon>
    </lineage>
</organism>
<dbReference type="Gramene" id="AUR62031675-RA">
    <property type="protein sequence ID" value="AUR62031675-RA:cds"/>
    <property type="gene ID" value="AUR62031675"/>
</dbReference>
<dbReference type="InterPro" id="IPR046341">
    <property type="entry name" value="SET_dom_sf"/>
</dbReference>
<keyword evidence="3" id="KW-1185">Reference proteome</keyword>
<name>A0A803ML63_CHEQI</name>
<dbReference type="InterPro" id="IPR019734">
    <property type="entry name" value="TPR_rpt"/>
</dbReference>
<dbReference type="EnsemblPlants" id="AUR62031675-RA">
    <property type="protein sequence ID" value="AUR62031675-RA:cds"/>
    <property type="gene ID" value="AUR62031675"/>
</dbReference>
<dbReference type="SMART" id="SM00028">
    <property type="entry name" value="TPR"/>
    <property type="match status" value="3"/>
</dbReference>